<evidence type="ECO:0000313" key="2">
    <source>
        <dbReference type="Proteomes" id="UP000012153"/>
    </source>
</evidence>
<dbReference type="AlphaFoldDB" id="M6UJV1"/>
<dbReference type="EMBL" id="AHOP02000001">
    <property type="protein sequence ID" value="EMO43071.1"/>
    <property type="molecule type" value="Genomic_DNA"/>
</dbReference>
<accession>M6UJV1</accession>
<organism evidence="1 2">
    <name type="scientific">Leptospira noguchii serovar Autumnalis str. ZUN142</name>
    <dbReference type="NCBI Taxonomy" id="1085540"/>
    <lineage>
        <taxon>Bacteria</taxon>
        <taxon>Pseudomonadati</taxon>
        <taxon>Spirochaetota</taxon>
        <taxon>Spirochaetia</taxon>
        <taxon>Leptospirales</taxon>
        <taxon>Leptospiraceae</taxon>
        <taxon>Leptospira</taxon>
    </lineage>
</organism>
<protein>
    <submittedName>
        <fullName evidence="1">Uncharacterized protein</fullName>
    </submittedName>
</protein>
<sequence length="42" mass="5127">MDLKIKSVGNTTIFFEKVSFNLIFWVKRSRDFFLLENYTFCK</sequence>
<evidence type="ECO:0000313" key="1">
    <source>
        <dbReference type="EMBL" id="EMO43071.1"/>
    </source>
</evidence>
<dbReference type="Proteomes" id="UP000012153">
    <property type="component" value="Unassembled WGS sequence"/>
</dbReference>
<reference evidence="1 2" key="1">
    <citation type="submission" date="2013-01" db="EMBL/GenBank/DDBJ databases">
        <authorList>
            <person name="Harkins D.M."/>
            <person name="Durkin A.S."/>
            <person name="Brinkac L.M."/>
            <person name="Haft D.H."/>
            <person name="Selengut J.D."/>
            <person name="Sanka R."/>
            <person name="DePew J."/>
            <person name="Purushe J."/>
            <person name="Matthias M.A."/>
            <person name="Vinetz J.M."/>
            <person name="Sutton G.G."/>
            <person name="Nierman W.C."/>
            <person name="Fouts D.E."/>
        </authorList>
    </citation>
    <scope>NUCLEOTIDE SEQUENCE [LARGE SCALE GENOMIC DNA]</scope>
    <source>
        <strain evidence="1 2">ZUN142</strain>
    </source>
</reference>
<gene>
    <name evidence="1" type="ORF">LEP1GSC186_2465</name>
</gene>
<proteinExistence type="predicted"/>
<comment type="caution">
    <text evidence="1">The sequence shown here is derived from an EMBL/GenBank/DDBJ whole genome shotgun (WGS) entry which is preliminary data.</text>
</comment>
<name>M6UJV1_9LEPT</name>